<comment type="caution">
    <text evidence="1">The sequence shown here is derived from an EMBL/GenBank/DDBJ whole genome shotgun (WGS) entry which is preliminary data.</text>
</comment>
<organism evidence="1 2">
    <name type="scientific">Gossypium arboreum</name>
    <name type="common">Tree cotton</name>
    <name type="synonym">Gossypium nanking</name>
    <dbReference type="NCBI Taxonomy" id="29729"/>
    <lineage>
        <taxon>Eukaryota</taxon>
        <taxon>Viridiplantae</taxon>
        <taxon>Streptophyta</taxon>
        <taxon>Embryophyta</taxon>
        <taxon>Tracheophyta</taxon>
        <taxon>Spermatophyta</taxon>
        <taxon>Magnoliopsida</taxon>
        <taxon>eudicotyledons</taxon>
        <taxon>Gunneridae</taxon>
        <taxon>Pentapetalae</taxon>
        <taxon>rosids</taxon>
        <taxon>malvids</taxon>
        <taxon>Malvales</taxon>
        <taxon>Malvaceae</taxon>
        <taxon>Malvoideae</taxon>
        <taxon>Gossypium</taxon>
    </lineage>
</organism>
<dbReference type="EMBL" id="JARKNE010000009">
    <property type="protein sequence ID" value="KAK5802890.1"/>
    <property type="molecule type" value="Genomic_DNA"/>
</dbReference>
<sequence>MLHDYWSMLMENFLRLKEYWSIFEGGIQEPEARTYFSEAQKAEMEAQKLKNLKGKNYLFQAIDRSILETILCKDTTKHIQDSMKKKYQGNVRKSVHCFRLYEVILRRCV</sequence>
<keyword evidence="2" id="KW-1185">Reference proteome</keyword>
<gene>
    <name evidence="1" type="ORF">PVK06_030518</name>
</gene>
<proteinExistence type="predicted"/>
<protein>
    <submittedName>
        <fullName evidence="1">Uncharacterized protein</fullName>
    </submittedName>
</protein>
<reference evidence="1 2" key="1">
    <citation type="submission" date="2023-03" db="EMBL/GenBank/DDBJ databases">
        <title>WGS of Gossypium arboreum.</title>
        <authorList>
            <person name="Yu D."/>
        </authorList>
    </citation>
    <scope>NUCLEOTIDE SEQUENCE [LARGE SCALE GENOMIC DNA]</scope>
    <source>
        <tissue evidence="1">Leaf</tissue>
    </source>
</reference>
<evidence type="ECO:0000313" key="2">
    <source>
        <dbReference type="Proteomes" id="UP001358586"/>
    </source>
</evidence>
<accession>A0ABR0NNS9</accession>
<dbReference type="Proteomes" id="UP001358586">
    <property type="component" value="Chromosome 9"/>
</dbReference>
<name>A0ABR0NNS9_GOSAR</name>
<evidence type="ECO:0000313" key="1">
    <source>
        <dbReference type="EMBL" id="KAK5802890.1"/>
    </source>
</evidence>